<dbReference type="EMBL" id="JARBDR010000919">
    <property type="protein sequence ID" value="KAJ8300014.1"/>
    <property type="molecule type" value="Genomic_DNA"/>
</dbReference>
<dbReference type="Proteomes" id="UP001217089">
    <property type="component" value="Unassembled WGS sequence"/>
</dbReference>
<proteinExistence type="inferred from homology"/>
<name>A0ABQ9E6S1_TEGGR</name>
<dbReference type="PANTHER" id="PTHR31490:SF1">
    <property type="entry name" value="ENDO-1,4-BETA-XYLANASE 1"/>
    <property type="match status" value="1"/>
</dbReference>
<dbReference type="SUPFAM" id="SSF51445">
    <property type="entry name" value="(Trans)glycosidases"/>
    <property type="match status" value="1"/>
</dbReference>
<evidence type="ECO:0000256" key="4">
    <source>
        <dbReference type="ARBA" id="ARBA00023326"/>
    </source>
</evidence>
<evidence type="ECO:0000313" key="7">
    <source>
        <dbReference type="Proteomes" id="UP001217089"/>
    </source>
</evidence>
<feature type="domain" description="GH10" evidence="5">
    <location>
        <begin position="1"/>
        <end position="229"/>
    </location>
</feature>
<evidence type="ECO:0000256" key="2">
    <source>
        <dbReference type="ARBA" id="ARBA00022801"/>
    </source>
</evidence>
<keyword evidence="4" id="KW-0624">Polysaccharide degradation</keyword>
<keyword evidence="7" id="KW-1185">Reference proteome</keyword>
<evidence type="ECO:0000259" key="5">
    <source>
        <dbReference type="PROSITE" id="PS51760"/>
    </source>
</evidence>
<dbReference type="Pfam" id="PF00331">
    <property type="entry name" value="Glyco_hydro_10"/>
    <property type="match status" value="1"/>
</dbReference>
<evidence type="ECO:0000256" key="3">
    <source>
        <dbReference type="ARBA" id="ARBA00023277"/>
    </source>
</evidence>
<dbReference type="SMART" id="SM00633">
    <property type="entry name" value="Glyco_10"/>
    <property type="match status" value="1"/>
</dbReference>
<dbReference type="PROSITE" id="PS51760">
    <property type="entry name" value="GH10_2"/>
    <property type="match status" value="1"/>
</dbReference>
<accession>A0ABQ9E6S1</accession>
<keyword evidence="2" id="KW-0378">Hydrolase</keyword>
<comment type="caution">
    <text evidence="6">The sequence shown here is derived from an EMBL/GenBank/DDBJ whole genome shotgun (WGS) entry which is preliminary data.</text>
</comment>
<dbReference type="PANTHER" id="PTHR31490">
    <property type="entry name" value="GLYCOSYL HYDROLASE"/>
    <property type="match status" value="1"/>
</dbReference>
<dbReference type="InterPro" id="IPR001000">
    <property type="entry name" value="GH10_dom"/>
</dbReference>
<reference evidence="6 7" key="1">
    <citation type="submission" date="2022-12" db="EMBL/GenBank/DDBJ databases">
        <title>Chromosome-level genome of Tegillarca granosa.</title>
        <authorList>
            <person name="Kim J."/>
        </authorList>
    </citation>
    <scope>NUCLEOTIDE SEQUENCE [LARGE SCALE GENOMIC DNA]</scope>
    <source>
        <strain evidence="6">Teg-2019</strain>
        <tissue evidence="6">Adductor muscle</tissue>
    </source>
</reference>
<protein>
    <recommendedName>
        <fullName evidence="5">GH10 domain-containing protein</fullName>
    </recommendedName>
</protein>
<dbReference type="Gene3D" id="3.20.20.80">
    <property type="entry name" value="Glycosidases"/>
    <property type="match status" value="1"/>
</dbReference>
<comment type="similarity">
    <text evidence="1">Belongs to the glycosyl hydrolase 10 (cellulase F) family.</text>
</comment>
<keyword evidence="3" id="KW-0119">Carbohydrate metabolism</keyword>
<gene>
    <name evidence="6" type="ORF">KUTeg_021533</name>
</gene>
<dbReference type="InterPro" id="IPR044846">
    <property type="entry name" value="GH10"/>
</dbReference>
<evidence type="ECO:0000313" key="6">
    <source>
        <dbReference type="EMBL" id="KAJ8300014.1"/>
    </source>
</evidence>
<organism evidence="6 7">
    <name type="scientific">Tegillarca granosa</name>
    <name type="common">Malaysian cockle</name>
    <name type="synonym">Anadara granosa</name>
    <dbReference type="NCBI Taxonomy" id="220873"/>
    <lineage>
        <taxon>Eukaryota</taxon>
        <taxon>Metazoa</taxon>
        <taxon>Spiralia</taxon>
        <taxon>Lophotrochozoa</taxon>
        <taxon>Mollusca</taxon>
        <taxon>Bivalvia</taxon>
        <taxon>Autobranchia</taxon>
        <taxon>Pteriomorphia</taxon>
        <taxon>Arcoida</taxon>
        <taxon>Arcoidea</taxon>
        <taxon>Arcidae</taxon>
        <taxon>Tegillarca</taxon>
    </lineage>
</organism>
<dbReference type="InterPro" id="IPR017853">
    <property type="entry name" value="GH"/>
</dbReference>
<dbReference type="PRINTS" id="PR00134">
    <property type="entry name" value="GLHYDRLASE10"/>
</dbReference>
<evidence type="ECO:0000256" key="1">
    <source>
        <dbReference type="ARBA" id="ARBA00007495"/>
    </source>
</evidence>
<sequence length="291" mass="33754">MRNHRKTVRGHNMFWDIPKYNPPWLNTLSKDQLLSAMHIRVNDTISRTKGRLAHWDVNNENLHGDYFEQKLKNPNITFDMFRWIHQLEPGVKLFLNDYHVAVTGLYTTAYKTQAQIMRDSNVPVYGMGVQSHFKSSNIDFNAVKHEYRLDKLTEAGLPIWITELSIIDTDYNRKADALEDVLTLYFSYPNIQGILFWGMWDGQTFDTRTAIVNGPNVTANEAGLRYQKLFNNTWRTNVTQPLHHGIHINGFHGNYVLNIIHNGKIIETQYFHLGTRGKVVTVNLHGTDNSK</sequence>